<reference evidence="5 6" key="1">
    <citation type="submission" date="2019-05" db="EMBL/GenBank/DDBJ databases">
        <title>Another draft genome of Portunus trituberculatus and its Hox gene families provides insights of decapod evolution.</title>
        <authorList>
            <person name="Jeong J.-H."/>
            <person name="Song I."/>
            <person name="Kim S."/>
            <person name="Choi T."/>
            <person name="Kim D."/>
            <person name="Ryu S."/>
            <person name="Kim W."/>
        </authorList>
    </citation>
    <scope>NUCLEOTIDE SEQUENCE [LARGE SCALE GENOMIC DNA]</scope>
    <source>
        <tissue evidence="5">Muscle</tissue>
    </source>
</reference>
<keyword evidence="2 5" id="KW-0396">Initiation factor</keyword>
<evidence type="ECO:0000313" key="5">
    <source>
        <dbReference type="EMBL" id="MPD05747.1"/>
    </source>
</evidence>
<name>A0A5B7KG88_PORTR</name>
<dbReference type="EMBL" id="VSRR010147560">
    <property type="protein sequence ID" value="MPD05747.1"/>
    <property type="molecule type" value="Genomic_DNA"/>
</dbReference>
<evidence type="ECO:0000259" key="4">
    <source>
        <dbReference type="SMART" id="SM01186"/>
    </source>
</evidence>
<accession>A0A5B7KG88</accession>
<evidence type="ECO:0000256" key="2">
    <source>
        <dbReference type="ARBA" id="ARBA00022540"/>
    </source>
</evidence>
<dbReference type="SMART" id="SM01186">
    <property type="entry name" value="eIF3_N"/>
    <property type="match status" value="1"/>
</dbReference>
<evidence type="ECO:0000256" key="1">
    <source>
        <dbReference type="ARBA" id="ARBA00022490"/>
    </source>
</evidence>
<sequence>MVDFAMDIHKSLYPDQVVPAELPERRSRVVSELKRLQTETEPIFKIFSDNEVQKQLQNSRDHRTLMQFLIDNHDVSQSYLTLQSFD</sequence>
<keyword evidence="6" id="KW-1185">Reference proteome</keyword>
<feature type="domain" description="Eukaryotic translation initiation factor 3 subunit E N-terminal" evidence="4">
    <location>
        <begin position="1"/>
        <end position="86"/>
    </location>
</feature>
<proteinExistence type="predicted"/>
<gene>
    <name evidence="5" type="primary">eif3eb_1</name>
    <name evidence="5" type="ORF">E2C01_101508</name>
</gene>
<evidence type="ECO:0000256" key="3">
    <source>
        <dbReference type="ARBA" id="ARBA00022917"/>
    </source>
</evidence>
<dbReference type="PANTHER" id="PTHR10317">
    <property type="entry name" value="EUKARYOTIC TRANSLATION INITIATION FACTOR 3 SUBUNIT E"/>
    <property type="match status" value="1"/>
</dbReference>
<dbReference type="InterPro" id="IPR016650">
    <property type="entry name" value="eIF3e"/>
</dbReference>
<evidence type="ECO:0000313" key="6">
    <source>
        <dbReference type="Proteomes" id="UP000324222"/>
    </source>
</evidence>
<dbReference type="Pfam" id="PF09440">
    <property type="entry name" value="eIF3_N"/>
    <property type="match status" value="1"/>
</dbReference>
<dbReference type="Proteomes" id="UP000324222">
    <property type="component" value="Unassembled WGS sequence"/>
</dbReference>
<dbReference type="AlphaFoldDB" id="A0A5B7KG88"/>
<comment type="caution">
    <text evidence="5">The sequence shown here is derived from an EMBL/GenBank/DDBJ whole genome shotgun (WGS) entry which is preliminary data.</text>
</comment>
<dbReference type="InterPro" id="IPR019010">
    <property type="entry name" value="eIF3e_N"/>
</dbReference>
<keyword evidence="1" id="KW-0963">Cytoplasm</keyword>
<protein>
    <submittedName>
        <fullName evidence="5">Eukaryotic translation initiation factor 3 subunit E-B</fullName>
    </submittedName>
</protein>
<keyword evidence="3" id="KW-0648">Protein biosynthesis</keyword>
<organism evidence="5 6">
    <name type="scientific">Portunus trituberculatus</name>
    <name type="common">Swimming crab</name>
    <name type="synonym">Neptunus trituberculatus</name>
    <dbReference type="NCBI Taxonomy" id="210409"/>
    <lineage>
        <taxon>Eukaryota</taxon>
        <taxon>Metazoa</taxon>
        <taxon>Ecdysozoa</taxon>
        <taxon>Arthropoda</taxon>
        <taxon>Crustacea</taxon>
        <taxon>Multicrustacea</taxon>
        <taxon>Malacostraca</taxon>
        <taxon>Eumalacostraca</taxon>
        <taxon>Eucarida</taxon>
        <taxon>Decapoda</taxon>
        <taxon>Pleocyemata</taxon>
        <taxon>Brachyura</taxon>
        <taxon>Eubrachyura</taxon>
        <taxon>Portunoidea</taxon>
        <taxon>Portunidae</taxon>
        <taxon>Portuninae</taxon>
        <taxon>Portunus</taxon>
    </lineage>
</organism>
<dbReference type="GO" id="GO:0005852">
    <property type="term" value="C:eukaryotic translation initiation factor 3 complex"/>
    <property type="evidence" value="ECO:0007669"/>
    <property type="project" value="InterPro"/>
</dbReference>
<dbReference type="GO" id="GO:0003743">
    <property type="term" value="F:translation initiation factor activity"/>
    <property type="evidence" value="ECO:0007669"/>
    <property type="project" value="UniProtKB-KW"/>
</dbReference>